<evidence type="ECO:0000256" key="2">
    <source>
        <dbReference type="SAM" id="SignalP"/>
    </source>
</evidence>
<proteinExistence type="predicted"/>
<evidence type="ECO:0000313" key="4">
    <source>
        <dbReference type="Proteomes" id="UP000076078"/>
    </source>
</evidence>
<keyword evidence="1" id="KW-0472">Membrane</keyword>
<feature type="signal peptide" evidence="2">
    <location>
        <begin position="1"/>
        <end position="21"/>
    </location>
</feature>
<feature type="chain" id="PRO_5007593582" description="DOMON domain-containing protein" evidence="2">
    <location>
        <begin position="22"/>
        <end position="203"/>
    </location>
</feature>
<feature type="transmembrane region" description="Helical" evidence="1">
    <location>
        <begin position="185"/>
        <end position="202"/>
    </location>
</feature>
<keyword evidence="2" id="KW-0732">Signal</keyword>
<evidence type="ECO:0000256" key="1">
    <source>
        <dbReference type="SAM" id="Phobius"/>
    </source>
</evidence>
<evidence type="ECO:0000313" key="3">
    <source>
        <dbReference type="EMBL" id="KYR00631.1"/>
    </source>
</evidence>
<accession>A0A152A3K4</accession>
<evidence type="ECO:0008006" key="5">
    <source>
        <dbReference type="Google" id="ProtNLM"/>
    </source>
</evidence>
<name>A0A152A3K4_TIELA</name>
<keyword evidence="1" id="KW-0812">Transmembrane</keyword>
<dbReference type="AlphaFoldDB" id="A0A152A3K4"/>
<protein>
    <recommendedName>
        <fullName evidence="5">DOMON domain-containing protein</fullName>
    </recommendedName>
</protein>
<reference evidence="3 4" key="1">
    <citation type="submission" date="2015-12" db="EMBL/GenBank/DDBJ databases">
        <title>Dictyostelia acquired genes for synthesis and detection of signals that induce cell-type specialization by lateral gene transfer from prokaryotes.</title>
        <authorList>
            <person name="Gloeckner G."/>
            <person name="Schaap P."/>
        </authorList>
    </citation>
    <scope>NUCLEOTIDE SEQUENCE [LARGE SCALE GENOMIC DNA]</scope>
    <source>
        <strain evidence="3 4">TK</strain>
    </source>
</reference>
<gene>
    <name evidence="3" type="ORF">DLAC_11528</name>
</gene>
<dbReference type="EMBL" id="LODT01000013">
    <property type="protein sequence ID" value="KYR00631.1"/>
    <property type="molecule type" value="Genomic_DNA"/>
</dbReference>
<dbReference type="Proteomes" id="UP000076078">
    <property type="component" value="Unassembled WGS sequence"/>
</dbReference>
<sequence>MYNFKLTLLIVTVLLSYGAFAYEFQRKDGGEWNVLQSWDKSLQDYKINVGRTEELILRVKGRALNSFGIAITSDDMAESIAIAFSSDEDFSDDEVSDGNTPMTVGNSCFRDYLYIHIKMKNTFSGGDLKFSFIEKDLNECFTITQAPGTSTGTAGTDDSSLMTSSEIEKALEEILNSESSSVSKITISYISILLVCFLLILFN</sequence>
<keyword evidence="4" id="KW-1185">Reference proteome</keyword>
<comment type="caution">
    <text evidence="3">The sequence shown here is derived from an EMBL/GenBank/DDBJ whole genome shotgun (WGS) entry which is preliminary data.</text>
</comment>
<dbReference type="InParanoid" id="A0A152A3K4"/>
<organism evidence="3 4">
    <name type="scientific">Tieghemostelium lacteum</name>
    <name type="common">Slime mold</name>
    <name type="synonym">Dictyostelium lacteum</name>
    <dbReference type="NCBI Taxonomy" id="361077"/>
    <lineage>
        <taxon>Eukaryota</taxon>
        <taxon>Amoebozoa</taxon>
        <taxon>Evosea</taxon>
        <taxon>Eumycetozoa</taxon>
        <taxon>Dictyostelia</taxon>
        <taxon>Dictyosteliales</taxon>
        <taxon>Raperosteliaceae</taxon>
        <taxon>Tieghemostelium</taxon>
    </lineage>
</organism>
<keyword evidence="1" id="KW-1133">Transmembrane helix</keyword>